<gene>
    <name evidence="1" type="ORF">JX265_013293</name>
</gene>
<dbReference type="AlphaFoldDB" id="A0A9Q0AHU2"/>
<evidence type="ECO:0000313" key="1">
    <source>
        <dbReference type="EMBL" id="KAI1850813.1"/>
    </source>
</evidence>
<organism evidence="1 2">
    <name type="scientific">Neoarthrinium moseri</name>
    <dbReference type="NCBI Taxonomy" id="1658444"/>
    <lineage>
        <taxon>Eukaryota</taxon>
        <taxon>Fungi</taxon>
        <taxon>Dikarya</taxon>
        <taxon>Ascomycota</taxon>
        <taxon>Pezizomycotina</taxon>
        <taxon>Sordariomycetes</taxon>
        <taxon>Xylariomycetidae</taxon>
        <taxon>Amphisphaeriales</taxon>
        <taxon>Apiosporaceae</taxon>
        <taxon>Neoarthrinium</taxon>
    </lineage>
</organism>
<reference evidence="1" key="1">
    <citation type="submission" date="2021-03" db="EMBL/GenBank/DDBJ databases">
        <title>Revisited historic fungal species revealed as producer of novel bioactive compounds through whole genome sequencing and comparative genomics.</title>
        <authorList>
            <person name="Vignolle G.A."/>
            <person name="Hochenegger N."/>
            <person name="Mach R.L."/>
            <person name="Mach-Aigner A.R."/>
            <person name="Javad Rahimi M."/>
            <person name="Salim K.A."/>
            <person name="Chan C.M."/>
            <person name="Lim L.B.L."/>
            <person name="Cai F."/>
            <person name="Druzhinina I.S."/>
            <person name="U'Ren J.M."/>
            <person name="Derntl C."/>
        </authorList>
    </citation>
    <scope>NUCLEOTIDE SEQUENCE</scope>
    <source>
        <strain evidence="1">TUCIM 5799</strain>
    </source>
</reference>
<sequence length="82" mass="9246">MRIPVQSMKDEPRQSIVNQRISVKILKLEIEVTNDNVRICVVIGYLYALDNSVIGRLNQAIAAFSDGAQEIDLIPSYEDLIK</sequence>
<keyword evidence="2" id="KW-1185">Reference proteome</keyword>
<dbReference type="EMBL" id="JAFIMR010000067">
    <property type="protein sequence ID" value="KAI1850813.1"/>
    <property type="molecule type" value="Genomic_DNA"/>
</dbReference>
<comment type="caution">
    <text evidence="1">The sequence shown here is derived from an EMBL/GenBank/DDBJ whole genome shotgun (WGS) entry which is preliminary data.</text>
</comment>
<dbReference type="Proteomes" id="UP000829685">
    <property type="component" value="Unassembled WGS sequence"/>
</dbReference>
<protein>
    <submittedName>
        <fullName evidence="1">Uncharacterized protein</fullName>
    </submittedName>
</protein>
<proteinExistence type="predicted"/>
<evidence type="ECO:0000313" key="2">
    <source>
        <dbReference type="Proteomes" id="UP000829685"/>
    </source>
</evidence>
<name>A0A9Q0AHU2_9PEZI</name>
<accession>A0A9Q0AHU2</accession>